<evidence type="ECO:0000313" key="2">
    <source>
        <dbReference type="Proteomes" id="UP000324738"/>
    </source>
</evidence>
<dbReference type="RefSeq" id="WP_149300376.1">
    <property type="nucleotide sequence ID" value="NZ_VTWH01000002.1"/>
</dbReference>
<comment type="caution">
    <text evidence="1">The sequence shown here is derived from an EMBL/GenBank/DDBJ whole genome shotgun (WGS) entry which is preliminary data.</text>
</comment>
<sequence>MPHSDARLETAIVDRLVGDQTLTNMLGGPKVFEHMANRASFPYLTLGCTSVIDWSRGLDDGSEFVLTLHIWAGSEGKAETFEIMNTVSERLHESCLPLEGEEVARLFLEFAQARQEPESINYHGILRFRAVRQLLA</sequence>
<evidence type="ECO:0000313" key="1">
    <source>
        <dbReference type="EMBL" id="KAA0971065.1"/>
    </source>
</evidence>
<dbReference type="Gene3D" id="3.30.2000.30">
    <property type="match status" value="1"/>
</dbReference>
<dbReference type="EMBL" id="VTWH01000002">
    <property type="protein sequence ID" value="KAA0971065.1"/>
    <property type="molecule type" value="Genomic_DNA"/>
</dbReference>
<dbReference type="OrthoDB" id="7630456at2"/>
<name>A0A5B0DYY5_9HYPH</name>
<dbReference type="Proteomes" id="UP000324738">
    <property type="component" value="Unassembled WGS sequence"/>
</dbReference>
<protein>
    <submittedName>
        <fullName evidence="1">DUF3168 domain-containing protein</fullName>
    </submittedName>
</protein>
<reference evidence="1 2" key="1">
    <citation type="submission" date="2019-08" db="EMBL/GenBank/DDBJ databases">
        <title>Aureimonas fodiniaquatilis sp. nov., isolated from a coal mine wastewater.</title>
        <authorList>
            <person name="Kim W."/>
        </authorList>
    </citation>
    <scope>NUCLEOTIDE SEQUENCE [LARGE SCALE GENOMIC DNA]</scope>
    <source>
        <strain evidence="1 2">CAU 1482</strain>
    </source>
</reference>
<organism evidence="1 2">
    <name type="scientific">Aureimonas fodinaquatilis</name>
    <dbReference type="NCBI Taxonomy" id="2565783"/>
    <lineage>
        <taxon>Bacteria</taxon>
        <taxon>Pseudomonadati</taxon>
        <taxon>Pseudomonadota</taxon>
        <taxon>Alphaproteobacteria</taxon>
        <taxon>Hyphomicrobiales</taxon>
        <taxon>Aurantimonadaceae</taxon>
        <taxon>Aureimonas</taxon>
    </lineage>
</organism>
<dbReference type="Pfam" id="PF11367">
    <property type="entry name" value="Tail_completion_gp17"/>
    <property type="match status" value="1"/>
</dbReference>
<accession>A0A5B0DYY5</accession>
<keyword evidence="2" id="KW-1185">Reference proteome</keyword>
<proteinExistence type="predicted"/>
<dbReference type="AlphaFoldDB" id="A0A5B0DYY5"/>
<dbReference type="InterPro" id="IPR021508">
    <property type="entry name" value="Gp17-like"/>
</dbReference>
<dbReference type="InterPro" id="IPR053745">
    <property type="entry name" value="Viral_Tail_Comp_sf"/>
</dbReference>
<gene>
    <name evidence="1" type="ORF">FPY71_11510</name>
</gene>